<gene>
    <name evidence="5" type="ordered locus">Mfla_2563</name>
</gene>
<dbReference type="OrthoDB" id="9800754at2"/>
<dbReference type="RefSeq" id="WP_011480781.1">
    <property type="nucleotide sequence ID" value="NC_007947.1"/>
</dbReference>
<dbReference type="InterPro" id="IPR008220">
    <property type="entry name" value="HAT_MetX-like"/>
</dbReference>
<dbReference type="EC" id="2.3.1.31" evidence="5"/>
<dbReference type="GO" id="GO:0009086">
    <property type="term" value="P:methionine biosynthetic process"/>
    <property type="evidence" value="ECO:0007669"/>
    <property type="project" value="UniProtKB-KW"/>
</dbReference>
<feature type="active site" description="Nucleophile" evidence="3">
    <location>
        <position position="130"/>
    </location>
</feature>
<dbReference type="HOGENOM" id="CLU_028760_2_0_4"/>
<dbReference type="EMBL" id="CP000284">
    <property type="protein sequence ID" value="ABE50828.1"/>
    <property type="molecule type" value="Genomic_DNA"/>
</dbReference>
<dbReference type="Pfam" id="PF00561">
    <property type="entry name" value="Abhydrolase_1"/>
    <property type="match status" value="1"/>
</dbReference>
<accession>Q1GY59</accession>
<keyword evidence="5" id="KW-0808">Transferase</keyword>
<dbReference type="Gene3D" id="3.40.50.1820">
    <property type="entry name" value="alpha/beta hydrolase"/>
    <property type="match status" value="1"/>
</dbReference>
<dbReference type="PIRSF" id="PIRSF000443">
    <property type="entry name" value="Homoser_Ac_trans"/>
    <property type="match status" value="1"/>
</dbReference>
<evidence type="ECO:0000259" key="4">
    <source>
        <dbReference type="Pfam" id="PF00561"/>
    </source>
</evidence>
<feature type="active site" evidence="3">
    <location>
        <position position="312"/>
    </location>
</feature>
<dbReference type="InterPro" id="IPR029058">
    <property type="entry name" value="AB_hydrolase_fold"/>
</dbReference>
<dbReference type="KEGG" id="mfa:Mfla_2563"/>
<sequence length="338" mass="36687">MQPHVDTIHLGTLPLSQGGVLEDAKLVYATWGRLNSAGTNVVLLPTYYTGTHDSYRPWIGSHSALDPDRWFIISPNLFGNGLSSSPSHAQTPAQRAGFPLVSIRDNIDAQHRLLTEHLGVKSVALAMGWSLGAVQSMHWAAAYPAFIRTVFSICGTASCWPLNRAFLASVRAALAADPAWMDGAYAHDAPPTRGLKAFGRVYCPWAYSSTFFRQALYRTLGFDSIEALLLAWEEEHLAWDACDLMAMLKTWEHADIGSLAGQSASKALANIRAKTIIMPGSCDAYFTAEEARIEGALIPNAEVRVLDSPFGHCAGAPGRFEEETRTIAMTAHALLAMA</sequence>
<feature type="domain" description="AB hydrolase-1" evidence="4">
    <location>
        <begin position="41"/>
        <end position="195"/>
    </location>
</feature>
<dbReference type="PANTHER" id="PTHR32268">
    <property type="entry name" value="HOMOSERINE O-ACETYLTRANSFERASE"/>
    <property type="match status" value="1"/>
</dbReference>
<name>Q1GY59_METFK</name>
<keyword evidence="1" id="KW-0028">Amino-acid biosynthesis</keyword>
<evidence type="ECO:0000256" key="2">
    <source>
        <dbReference type="ARBA" id="ARBA00023315"/>
    </source>
</evidence>
<evidence type="ECO:0000256" key="1">
    <source>
        <dbReference type="ARBA" id="ARBA00023167"/>
    </source>
</evidence>
<organism evidence="5 6">
    <name type="scientific">Methylobacillus flagellatus (strain ATCC 51484 / DSM 6875 / VKM B-1610 / KT)</name>
    <dbReference type="NCBI Taxonomy" id="265072"/>
    <lineage>
        <taxon>Bacteria</taxon>
        <taxon>Pseudomonadati</taxon>
        <taxon>Pseudomonadota</taxon>
        <taxon>Betaproteobacteria</taxon>
        <taxon>Nitrosomonadales</taxon>
        <taxon>Methylophilaceae</taxon>
        <taxon>Methylobacillus</taxon>
    </lineage>
</organism>
<dbReference type="AlphaFoldDB" id="Q1GY59"/>
<keyword evidence="2 5" id="KW-0012">Acyltransferase</keyword>
<dbReference type="NCBIfam" id="NF005757">
    <property type="entry name" value="PRK07581.1"/>
    <property type="match status" value="1"/>
</dbReference>
<feature type="active site" evidence="3">
    <location>
        <position position="283"/>
    </location>
</feature>
<dbReference type="PANTHER" id="PTHR32268:SF15">
    <property type="entry name" value="HOMOSERINE ACETYLTRANSFERASE FAMILY PROTEIN (AFU_ORTHOLOGUE AFUA_1G15350)"/>
    <property type="match status" value="1"/>
</dbReference>
<protein>
    <submittedName>
        <fullName evidence="5">Homoserine O-acetyltransferase</fullName>
        <ecNumber evidence="5">2.3.1.31</ecNumber>
    </submittedName>
</protein>
<keyword evidence="1" id="KW-0486">Methionine biosynthesis</keyword>
<evidence type="ECO:0000313" key="5">
    <source>
        <dbReference type="EMBL" id="ABE50828.1"/>
    </source>
</evidence>
<dbReference type="eggNOG" id="COG2021">
    <property type="taxonomic scope" value="Bacteria"/>
</dbReference>
<evidence type="ECO:0000256" key="3">
    <source>
        <dbReference type="PIRSR" id="PIRSR000443-1"/>
    </source>
</evidence>
<evidence type="ECO:0000313" key="6">
    <source>
        <dbReference type="Proteomes" id="UP000002440"/>
    </source>
</evidence>
<dbReference type="SUPFAM" id="SSF53474">
    <property type="entry name" value="alpha/beta-Hydrolases"/>
    <property type="match status" value="1"/>
</dbReference>
<reference evidence="5 6" key="1">
    <citation type="submission" date="2006-03" db="EMBL/GenBank/DDBJ databases">
        <title>Complete sequence of Methylobacillus flagellatus KT.</title>
        <authorList>
            <consortium name="US DOE Joint Genome Institute"/>
            <person name="Copeland A."/>
            <person name="Lucas S."/>
            <person name="Lapidus A."/>
            <person name="Barry K."/>
            <person name="Detter J.C."/>
            <person name="Glavina del Rio T."/>
            <person name="Hammon N."/>
            <person name="Israni S."/>
            <person name="Dalin E."/>
            <person name="Tice H."/>
            <person name="Pitluck S."/>
            <person name="Brettin T."/>
            <person name="Bruce D."/>
            <person name="Han C."/>
            <person name="Tapia R."/>
            <person name="Saunders E."/>
            <person name="Gilna P."/>
            <person name="Schmutz J."/>
            <person name="Larimer F."/>
            <person name="Land M."/>
            <person name="Kyrpides N."/>
            <person name="Anderson I."/>
            <person name="Richardson P."/>
        </authorList>
    </citation>
    <scope>NUCLEOTIDE SEQUENCE [LARGE SCALE GENOMIC DNA]</scope>
    <source>
        <strain evidence="6">KT / ATCC 51484 / DSM 6875</strain>
    </source>
</reference>
<keyword evidence="6" id="KW-1185">Reference proteome</keyword>
<proteinExistence type="predicted"/>
<dbReference type="GO" id="GO:0004414">
    <property type="term" value="F:homoserine O-acetyltransferase activity"/>
    <property type="evidence" value="ECO:0007669"/>
    <property type="project" value="UniProtKB-EC"/>
</dbReference>
<dbReference type="STRING" id="265072.Mfla_2563"/>
<dbReference type="Proteomes" id="UP000002440">
    <property type="component" value="Chromosome"/>
</dbReference>
<dbReference type="InterPro" id="IPR000073">
    <property type="entry name" value="AB_hydrolase_1"/>
</dbReference>